<evidence type="ECO:0000313" key="3">
    <source>
        <dbReference type="EMBL" id="KAF9439950.1"/>
    </source>
</evidence>
<feature type="region of interest" description="Disordered" evidence="1">
    <location>
        <begin position="261"/>
        <end position="281"/>
    </location>
</feature>
<evidence type="ECO:0008006" key="5">
    <source>
        <dbReference type="Google" id="ProtNLM"/>
    </source>
</evidence>
<comment type="caution">
    <text evidence="3">The sequence shown here is derived from an EMBL/GenBank/DDBJ whole genome shotgun (WGS) entry which is preliminary data.</text>
</comment>
<dbReference type="AlphaFoldDB" id="A0A9P5WX68"/>
<reference evidence="3" key="1">
    <citation type="submission" date="2020-11" db="EMBL/GenBank/DDBJ databases">
        <authorList>
            <consortium name="DOE Joint Genome Institute"/>
            <person name="Ahrendt S."/>
            <person name="Riley R."/>
            <person name="Andreopoulos W."/>
            <person name="Labutti K."/>
            <person name="Pangilinan J."/>
            <person name="Ruiz-Duenas F.J."/>
            <person name="Barrasa J.M."/>
            <person name="Sanchez-Garcia M."/>
            <person name="Camarero S."/>
            <person name="Miyauchi S."/>
            <person name="Serrano A."/>
            <person name="Linde D."/>
            <person name="Babiker R."/>
            <person name="Drula E."/>
            <person name="Ayuso-Fernandez I."/>
            <person name="Pacheco R."/>
            <person name="Padilla G."/>
            <person name="Ferreira P."/>
            <person name="Barriuso J."/>
            <person name="Kellner H."/>
            <person name="Castanera R."/>
            <person name="Alfaro M."/>
            <person name="Ramirez L."/>
            <person name="Pisabarro A.G."/>
            <person name="Kuo A."/>
            <person name="Tritt A."/>
            <person name="Lipzen A."/>
            <person name="He G."/>
            <person name="Yan M."/>
            <person name="Ng V."/>
            <person name="Cullen D."/>
            <person name="Martin F."/>
            <person name="Rosso M.-N."/>
            <person name="Henrissat B."/>
            <person name="Hibbett D."/>
            <person name="Martinez A.T."/>
            <person name="Grigoriev I.V."/>
        </authorList>
    </citation>
    <scope>NUCLEOTIDE SEQUENCE</scope>
    <source>
        <strain evidence="3">MF-IS2</strain>
    </source>
</reference>
<proteinExistence type="predicted"/>
<organism evidence="3 4">
    <name type="scientific">Macrolepiota fuliginosa MF-IS2</name>
    <dbReference type="NCBI Taxonomy" id="1400762"/>
    <lineage>
        <taxon>Eukaryota</taxon>
        <taxon>Fungi</taxon>
        <taxon>Dikarya</taxon>
        <taxon>Basidiomycota</taxon>
        <taxon>Agaricomycotina</taxon>
        <taxon>Agaricomycetes</taxon>
        <taxon>Agaricomycetidae</taxon>
        <taxon>Agaricales</taxon>
        <taxon>Agaricineae</taxon>
        <taxon>Agaricaceae</taxon>
        <taxon>Macrolepiota</taxon>
    </lineage>
</organism>
<evidence type="ECO:0000256" key="2">
    <source>
        <dbReference type="SAM" id="Phobius"/>
    </source>
</evidence>
<protein>
    <recommendedName>
        <fullName evidence="5">SAP domain-containing protein</fullName>
    </recommendedName>
</protein>
<feature type="transmembrane region" description="Helical" evidence="2">
    <location>
        <begin position="151"/>
        <end position="171"/>
    </location>
</feature>
<evidence type="ECO:0000256" key="1">
    <source>
        <dbReference type="SAM" id="MobiDB-lite"/>
    </source>
</evidence>
<keyword evidence="2" id="KW-0812">Transmembrane</keyword>
<name>A0A9P5WX68_9AGAR</name>
<keyword evidence="4" id="KW-1185">Reference proteome</keyword>
<accession>A0A9P5WX68</accession>
<dbReference type="EMBL" id="MU153118">
    <property type="protein sequence ID" value="KAF9439950.1"/>
    <property type="molecule type" value="Genomic_DNA"/>
</dbReference>
<feature type="compositionally biased region" description="Polar residues" evidence="1">
    <location>
        <begin position="269"/>
        <end position="281"/>
    </location>
</feature>
<evidence type="ECO:0000313" key="4">
    <source>
        <dbReference type="Proteomes" id="UP000807342"/>
    </source>
</evidence>
<dbReference type="Proteomes" id="UP000807342">
    <property type="component" value="Unassembled WGS sequence"/>
</dbReference>
<gene>
    <name evidence="3" type="ORF">P691DRAFT_784142</name>
</gene>
<keyword evidence="2" id="KW-1133">Transmembrane helix</keyword>
<keyword evidence="2" id="KW-0472">Membrane</keyword>
<sequence length="281" mass="29859">MWIVTTGTQLQCQAFAFQDPKLPSVIRLAVSEDKAIRYAKGQHLGIKLKASDYVLVQHLPITLPDSLTAIHPTGLTREGGPWSPLNAYQSAVIAIGGSDVPASLILQPDTTTTTAQVFTQRLAMLSSTAMDIATSSGVTTPVPGPLNTYDIGWITAFAVVGLITFLGISLLHTTMSLPGPHDGFNLKLSPEAILLPVGPIENSECTVIKTTIQTKTHAELKELCCCCDLPVSGSKAVLSDHLHALSTKPDEWKDCFSVGAQKTHHGPQAGSQKTALKASTK</sequence>